<dbReference type="SUPFAM" id="SSF52402">
    <property type="entry name" value="Adenine nucleotide alpha hydrolases-like"/>
    <property type="match status" value="1"/>
</dbReference>
<comment type="catalytic activity">
    <reaction evidence="9">
        <text>XMP + L-glutamine + ATP + H2O = GMP + L-glutamate + AMP + diphosphate + 2 H(+)</text>
        <dbReference type="Rhea" id="RHEA:11680"/>
        <dbReference type="ChEBI" id="CHEBI:15377"/>
        <dbReference type="ChEBI" id="CHEBI:15378"/>
        <dbReference type="ChEBI" id="CHEBI:29985"/>
        <dbReference type="ChEBI" id="CHEBI:30616"/>
        <dbReference type="ChEBI" id="CHEBI:33019"/>
        <dbReference type="ChEBI" id="CHEBI:57464"/>
        <dbReference type="ChEBI" id="CHEBI:58115"/>
        <dbReference type="ChEBI" id="CHEBI:58359"/>
        <dbReference type="ChEBI" id="CHEBI:456215"/>
        <dbReference type="EC" id="6.3.5.2"/>
    </reaction>
</comment>
<dbReference type="PANTHER" id="PTHR11922:SF2">
    <property type="entry name" value="GMP SYNTHASE [GLUTAMINE-HYDROLYZING]"/>
    <property type="match status" value="1"/>
</dbReference>
<evidence type="ECO:0000256" key="10">
    <source>
        <dbReference type="PROSITE-ProRule" id="PRU00886"/>
    </source>
</evidence>
<dbReference type="AlphaFoldDB" id="A0AAU9EJT9"/>
<dbReference type="Gene3D" id="3.40.50.620">
    <property type="entry name" value="HUPs"/>
    <property type="match status" value="1"/>
</dbReference>
<dbReference type="PRINTS" id="PR00097">
    <property type="entry name" value="ANTSNTHASEII"/>
</dbReference>
<dbReference type="SUPFAM" id="SSF52317">
    <property type="entry name" value="Class I glutamine amidotransferase-like"/>
    <property type="match status" value="1"/>
</dbReference>
<feature type="active site" evidence="9">
    <location>
        <position position="174"/>
    </location>
</feature>
<reference evidence="13" key="1">
    <citation type="journal article" date="2023" name="Arch. Microbiol.">
        <title>Desulfoferula mesophilus gen. nov. sp. nov., a mesophilic sulfate-reducing bacterium isolated from a brackish lake sediment.</title>
        <authorList>
            <person name="Watanabe T."/>
            <person name="Yabe T."/>
            <person name="Tsuji J.M."/>
            <person name="Fukui M."/>
        </authorList>
    </citation>
    <scope>NUCLEOTIDE SEQUENCE [LARGE SCALE GENOMIC DNA]</scope>
    <source>
        <strain evidence="13">12FAK</strain>
    </source>
</reference>
<keyword evidence="7 9" id="KW-0067">ATP-binding</keyword>
<dbReference type="PROSITE" id="PS51273">
    <property type="entry name" value="GATASE_TYPE_1"/>
    <property type="match status" value="1"/>
</dbReference>
<dbReference type="EC" id="6.3.5.2" evidence="9"/>
<dbReference type="PROSITE" id="PS51553">
    <property type="entry name" value="GMPS_ATP_PPASE"/>
    <property type="match status" value="1"/>
</dbReference>
<evidence type="ECO:0000256" key="5">
    <source>
        <dbReference type="ARBA" id="ARBA00022749"/>
    </source>
</evidence>
<evidence type="ECO:0000256" key="3">
    <source>
        <dbReference type="ARBA" id="ARBA00022598"/>
    </source>
</evidence>
<feature type="domain" description="GMPS ATP-PPase" evidence="11">
    <location>
        <begin position="201"/>
        <end position="393"/>
    </location>
</feature>
<evidence type="ECO:0000256" key="2">
    <source>
        <dbReference type="ARBA" id="ARBA00005153"/>
    </source>
</evidence>
<dbReference type="InterPro" id="IPR029062">
    <property type="entry name" value="Class_I_gatase-like"/>
</dbReference>
<evidence type="ECO:0000256" key="1">
    <source>
        <dbReference type="ARBA" id="ARBA00002332"/>
    </source>
</evidence>
<comment type="subunit">
    <text evidence="9">Homodimer.</text>
</comment>
<dbReference type="Gene3D" id="3.40.50.880">
    <property type="match status" value="1"/>
</dbReference>
<protein>
    <recommendedName>
        <fullName evidence="9">GMP synthase [glutamine-hydrolyzing]</fullName>
        <ecNumber evidence="9">6.3.5.2</ecNumber>
    </recommendedName>
    <alternativeName>
        <fullName evidence="9">GMP synthetase</fullName>
    </alternativeName>
    <alternativeName>
        <fullName evidence="9">Glutamine amidotransferase</fullName>
    </alternativeName>
</protein>
<evidence type="ECO:0000256" key="8">
    <source>
        <dbReference type="ARBA" id="ARBA00022962"/>
    </source>
</evidence>
<dbReference type="FunFam" id="3.30.300.10:FF:000002">
    <property type="entry name" value="GMP synthase [glutamine-hydrolyzing]"/>
    <property type="match status" value="1"/>
</dbReference>
<dbReference type="EMBL" id="AP028679">
    <property type="protein sequence ID" value="BEQ15464.1"/>
    <property type="molecule type" value="Genomic_DNA"/>
</dbReference>
<proteinExistence type="inferred from homology"/>
<dbReference type="InterPro" id="IPR004739">
    <property type="entry name" value="GMP_synth_GATase"/>
</dbReference>
<dbReference type="InterPro" id="IPR001674">
    <property type="entry name" value="GMP_synth_C"/>
</dbReference>
<dbReference type="PANTHER" id="PTHR11922">
    <property type="entry name" value="GMP SYNTHASE-RELATED"/>
    <property type="match status" value="1"/>
</dbReference>
<dbReference type="NCBIfam" id="NF000848">
    <property type="entry name" value="PRK00074.1"/>
    <property type="match status" value="1"/>
</dbReference>
<dbReference type="CDD" id="cd01742">
    <property type="entry name" value="GATase1_GMP_Synthase"/>
    <property type="match status" value="1"/>
</dbReference>
<dbReference type="Gene3D" id="3.30.300.10">
    <property type="match status" value="1"/>
</dbReference>
<dbReference type="PRINTS" id="PR00096">
    <property type="entry name" value="GATASE"/>
</dbReference>
<accession>A0AAU9EJT9</accession>
<evidence type="ECO:0000256" key="6">
    <source>
        <dbReference type="ARBA" id="ARBA00022755"/>
    </source>
</evidence>
<evidence type="ECO:0000313" key="12">
    <source>
        <dbReference type="EMBL" id="BEQ15464.1"/>
    </source>
</evidence>
<keyword evidence="8 9" id="KW-0315">Glutamine amidotransferase</keyword>
<dbReference type="Pfam" id="PF03054">
    <property type="entry name" value="tRNA_Me_trans"/>
    <property type="match status" value="1"/>
</dbReference>
<dbReference type="InterPro" id="IPR022955">
    <property type="entry name" value="GMP_synthase"/>
</dbReference>
<dbReference type="GO" id="GO:0005829">
    <property type="term" value="C:cytosol"/>
    <property type="evidence" value="ECO:0007669"/>
    <property type="project" value="TreeGrafter"/>
</dbReference>
<gene>
    <name evidence="9 12" type="primary">guaA</name>
    <name evidence="12" type="ORF">FAK_25300</name>
</gene>
<comment type="function">
    <text evidence="1 9">Catalyzes the synthesis of GMP from XMP.</text>
</comment>
<dbReference type="GO" id="GO:0005524">
    <property type="term" value="F:ATP binding"/>
    <property type="evidence" value="ECO:0007669"/>
    <property type="project" value="UniProtKB-UniRule"/>
</dbReference>
<evidence type="ECO:0000256" key="9">
    <source>
        <dbReference type="HAMAP-Rule" id="MF_00344"/>
    </source>
</evidence>
<feature type="active site" description="Nucleophile" evidence="9">
    <location>
        <position position="85"/>
    </location>
</feature>
<keyword evidence="5 9" id="KW-0332">GMP biosynthesis</keyword>
<dbReference type="FunFam" id="3.40.50.880:FF:000001">
    <property type="entry name" value="GMP synthase [glutamine-hydrolyzing]"/>
    <property type="match status" value="1"/>
</dbReference>
<evidence type="ECO:0000313" key="13">
    <source>
        <dbReference type="Proteomes" id="UP001366166"/>
    </source>
</evidence>
<dbReference type="NCBIfam" id="TIGR00888">
    <property type="entry name" value="guaA_Nterm"/>
    <property type="match status" value="1"/>
</dbReference>
<keyword evidence="4 9" id="KW-0547">Nucleotide-binding</keyword>
<dbReference type="Proteomes" id="UP001366166">
    <property type="component" value="Chromosome"/>
</dbReference>
<dbReference type="InterPro" id="IPR014729">
    <property type="entry name" value="Rossmann-like_a/b/a_fold"/>
</dbReference>
<dbReference type="Pfam" id="PF00117">
    <property type="entry name" value="GATase"/>
    <property type="match status" value="1"/>
</dbReference>
<comment type="pathway">
    <text evidence="2 9">Purine metabolism; GMP biosynthesis; GMP from XMP (L-Gln route): step 1/1.</text>
</comment>
<organism evidence="12 13">
    <name type="scientific">Desulfoferula mesophila</name>
    <dbReference type="NCBI Taxonomy" id="3058419"/>
    <lineage>
        <taxon>Bacteria</taxon>
        <taxon>Pseudomonadati</taxon>
        <taxon>Thermodesulfobacteriota</taxon>
        <taxon>Desulfarculia</taxon>
        <taxon>Desulfarculales</taxon>
        <taxon>Desulfarculaceae</taxon>
        <taxon>Desulfoferula</taxon>
    </lineage>
</organism>
<dbReference type="InterPro" id="IPR025777">
    <property type="entry name" value="GMPS_ATP_PPase_dom"/>
</dbReference>
<evidence type="ECO:0000256" key="7">
    <source>
        <dbReference type="ARBA" id="ARBA00022840"/>
    </source>
</evidence>
<keyword evidence="6 9" id="KW-0658">Purine biosynthesis</keyword>
<dbReference type="CDD" id="cd01997">
    <property type="entry name" value="GMP_synthase_C"/>
    <property type="match status" value="1"/>
</dbReference>
<evidence type="ECO:0000259" key="11">
    <source>
        <dbReference type="PROSITE" id="PS51553"/>
    </source>
</evidence>
<dbReference type="Pfam" id="PF00958">
    <property type="entry name" value="GMP_synt_C"/>
    <property type="match status" value="1"/>
</dbReference>
<keyword evidence="3 9" id="KW-0436">Ligase</keyword>
<feature type="binding site" evidence="10">
    <location>
        <begin position="228"/>
        <end position="234"/>
    </location>
    <ligand>
        <name>ATP</name>
        <dbReference type="ChEBI" id="CHEBI:30616"/>
    </ligand>
</feature>
<sequence>MSEIHEQKILVLDFGSQTTQLIARRVREARVYCEIHPCTMPPDEIKAYGARGIILSGGPASCYEPGAPSVDPAIFELGVPVLGICYGMQILTHLLGGKVARGAKREYGPAKLNIQRQAGPFRECGLDEPQPVWMSHGDRIEKMPQGFETLAVTANSPVAAMGDPERRIYGVQFHPEVAHTHGGAAMLAAFVLGDCGCDPIWTMHNFAEATIADFKERLGGQKVICALSGGVDSSVVALLLHKAIGKDLTSIFVDNGVLRAGEVAEVAGLFRDVFGLNLVVVDAADLFLDRLKGITDPEEKRRIIGHTFIEVFDAEAAKIAGEVQYLAQGTLYPDVIESVSFKGPSAVIKSHHNVGGLPEKMKLKLVEPLRELFKDECREVGRELGLPETIVSRQPFPGPGLAIRIMGEVTRPRLATLREADAIVQEEMRASDLYTKVWQSFAVLVPVKTVGVMGDERTYEDVVALRIVDSVDAMTADWSRVPYEILARLSSRIINEVKGVNRVVLDISSKPPSTIEWE</sequence>
<dbReference type="KEGG" id="dmp:FAK_25300"/>
<dbReference type="HAMAP" id="MF_00344">
    <property type="entry name" value="GMP_synthase"/>
    <property type="match status" value="1"/>
</dbReference>
<dbReference type="FunFam" id="3.40.50.620:FF:000001">
    <property type="entry name" value="GMP synthase [glutamine-hydrolyzing]"/>
    <property type="match status" value="1"/>
</dbReference>
<dbReference type="NCBIfam" id="TIGR00884">
    <property type="entry name" value="guaA_Cterm"/>
    <property type="match status" value="1"/>
</dbReference>
<dbReference type="InterPro" id="IPR017926">
    <property type="entry name" value="GATASE"/>
</dbReference>
<feature type="active site" evidence="9">
    <location>
        <position position="176"/>
    </location>
</feature>
<name>A0AAU9EJT9_9BACT</name>
<evidence type="ECO:0000256" key="4">
    <source>
        <dbReference type="ARBA" id="ARBA00022741"/>
    </source>
</evidence>
<keyword evidence="13" id="KW-1185">Reference proteome</keyword>
<dbReference type="SUPFAM" id="SSF54810">
    <property type="entry name" value="GMP synthetase C-terminal dimerisation domain"/>
    <property type="match status" value="1"/>
</dbReference>
<dbReference type="GO" id="GO:0003921">
    <property type="term" value="F:GMP synthase activity"/>
    <property type="evidence" value="ECO:0007669"/>
    <property type="project" value="InterPro"/>
</dbReference>